<gene>
    <name evidence="5" type="ORF">ADICYQ_5729</name>
</gene>
<evidence type="ECO:0000256" key="1">
    <source>
        <dbReference type="ARBA" id="ARBA00006739"/>
    </source>
</evidence>
<keyword evidence="2" id="KW-0328">Glycosyltransferase</keyword>
<protein>
    <submittedName>
        <fullName evidence="5">Glycosyl transferase, family 2</fullName>
    </submittedName>
</protein>
<reference evidence="5 6" key="1">
    <citation type="journal article" date="2013" name="Genome Announc.">
        <title>Draft Genome Sequence of Cyclobacterium qasimii Strain M12-11BT, Isolated from Arctic Marine Sediment.</title>
        <authorList>
            <person name="Shivaji S."/>
            <person name="Ara S."/>
            <person name="Singh A."/>
            <person name="Kumar Pinnaka A."/>
        </authorList>
    </citation>
    <scope>NUCLEOTIDE SEQUENCE [LARGE SCALE GENOMIC DNA]</scope>
    <source>
        <strain evidence="5 6">M12-11B</strain>
    </source>
</reference>
<evidence type="ECO:0000256" key="3">
    <source>
        <dbReference type="ARBA" id="ARBA00022679"/>
    </source>
</evidence>
<proteinExistence type="inferred from homology"/>
<dbReference type="CDD" id="cd04186">
    <property type="entry name" value="GT_2_like_c"/>
    <property type="match status" value="1"/>
</dbReference>
<dbReference type="SUPFAM" id="SSF53448">
    <property type="entry name" value="Nucleotide-diphospho-sugar transferases"/>
    <property type="match status" value="1"/>
</dbReference>
<dbReference type="eggNOG" id="COG1216">
    <property type="taxonomic scope" value="Bacteria"/>
</dbReference>
<dbReference type="AlphaFoldDB" id="S7V5S5"/>
<comment type="caution">
    <text evidence="5">The sequence shown here is derived from an EMBL/GenBank/DDBJ whole genome shotgun (WGS) entry which is preliminary data.</text>
</comment>
<dbReference type="GO" id="GO:0016757">
    <property type="term" value="F:glycosyltransferase activity"/>
    <property type="evidence" value="ECO:0007669"/>
    <property type="project" value="UniProtKB-KW"/>
</dbReference>
<dbReference type="PANTHER" id="PTHR43179:SF12">
    <property type="entry name" value="GALACTOFURANOSYLTRANSFERASE GLFT2"/>
    <property type="match status" value="1"/>
</dbReference>
<dbReference type="EMBL" id="ATNM01000197">
    <property type="protein sequence ID" value="EPR65196.1"/>
    <property type="molecule type" value="Genomic_DNA"/>
</dbReference>
<dbReference type="Proteomes" id="UP000014974">
    <property type="component" value="Unassembled WGS sequence"/>
</dbReference>
<name>S7V5S5_9BACT</name>
<keyword evidence="3 5" id="KW-0808">Transferase</keyword>
<dbReference type="InterPro" id="IPR001173">
    <property type="entry name" value="Glyco_trans_2-like"/>
</dbReference>
<dbReference type="InterPro" id="IPR029044">
    <property type="entry name" value="Nucleotide-diphossugar_trans"/>
</dbReference>
<evidence type="ECO:0000313" key="5">
    <source>
        <dbReference type="EMBL" id="EPR65196.1"/>
    </source>
</evidence>
<sequence>MSGVSESDIVLVDNGSTDGSLLNVKNRFQDIHLIKNKVNEGFTGGNNIGMQYALNRGYEYIMLLNNDTKVTTGFLELLIAEMRTSDKLAAIQPLIYYMEPETQIWNAGGKYHAWLGYSQTNYKVKSEKPYLTEWISGCAILVRSAVLEKVGLLDNKYFAYFEDVDWSLRMRKRGFELKVHPKSIIYHEAGASSKSEIKGSEGFLDPKVHFLNVKNQIFQLRKYCTSPQYWLAWPFHFAKFGFLFFISW</sequence>
<organism evidence="5 6">
    <name type="scientific">Cyclobacterium qasimii M12-11B</name>
    <dbReference type="NCBI Taxonomy" id="641524"/>
    <lineage>
        <taxon>Bacteria</taxon>
        <taxon>Pseudomonadati</taxon>
        <taxon>Bacteroidota</taxon>
        <taxon>Cytophagia</taxon>
        <taxon>Cytophagales</taxon>
        <taxon>Cyclobacteriaceae</taxon>
        <taxon>Cyclobacterium</taxon>
    </lineage>
</organism>
<comment type="similarity">
    <text evidence="1">Belongs to the glycosyltransferase 2 family.</text>
</comment>
<dbReference type="Gene3D" id="3.90.550.10">
    <property type="entry name" value="Spore Coat Polysaccharide Biosynthesis Protein SpsA, Chain A"/>
    <property type="match status" value="1"/>
</dbReference>
<evidence type="ECO:0000256" key="2">
    <source>
        <dbReference type="ARBA" id="ARBA00022676"/>
    </source>
</evidence>
<dbReference type="PANTHER" id="PTHR43179">
    <property type="entry name" value="RHAMNOSYLTRANSFERASE WBBL"/>
    <property type="match status" value="1"/>
</dbReference>
<feature type="domain" description="Glycosyltransferase 2-like" evidence="4">
    <location>
        <begin position="8"/>
        <end position="149"/>
    </location>
</feature>
<evidence type="ECO:0000313" key="6">
    <source>
        <dbReference type="Proteomes" id="UP000014974"/>
    </source>
</evidence>
<accession>S7V5S5</accession>
<evidence type="ECO:0000259" key="4">
    <source>
        <dbReference type="Pfam" id="PF00535"/>
    </source>
</evidence>
<dbReference type="Pfam" id="PF00535">
    <property type="entry name" value="Glycos_transf_2"/>
    <property type="match status" value="1"/>
</dbReference>
<dbReference type="STRING" id="641524.ADICYQ_5729"/>